<organism evidence="1 2">
    <name type="scientific">Elysia crispata</name>
    <name type="common">lettuce slug</name>
    <dbReference type="NCBI Taxonomy" id="231223"/>
    <lineage>
        <taxon>Eukaryota</taxon>
        <taxon>Metazoa</taxon>
        <taxon>Spiralia</taxon>
        <taxon>Lophotrochozoa</taxon>
        <taxon>Mollusca</taxon>
        <taxon>Gastropoda</taxon>
        <taxon>Heterobranchia</taxon>
        <taxon>Euthyneura</taxon>
        <taxon>Panpulmonata</taxon>
        <taxon>Sacoglossa</taxon>
        <taxon>Placobranchoidea</taxon>
        <taxon>Plakobranchidae</taxon>
        <taxon>Elysia</taxon>
    </lineage>
</organism>
<protein>
    <submittedName>
        <fullName evidence="1">Uncharacterized protein</fullName>
    </submittedName>
</protein>
<evidence type="ECO:0000313" key="2">
    <source>
        <dbReference type="Proteomes" id="UP001283361"/>
    </source>
</evidence>
<gene>
    <name evidence="1" type="ORF">RRG08_040296</name>
</gene>
<dbReference type="Proteomes" id="UP001283361">
    <property type="component" value="Unassembled WGS sequence"/>
</dbReference>
<proteinExistence type="predicted"/>
<accession>A0AAE0Z2R3</accession>
<reference evidence="1" key="1">
    <citation type="journal article" date="2023" name="G3 (Bethesda)">
        <title>A reference genome for the long-term kleptoplast-retaining sea slug Elysia crispata morphotype clarki.</title>
        <authorList>
            <person name="Eastman K.E."/>
            <person name="Pendleton A.L."/>
            <person name="Shaikh M.A."/>
            <person name="Suttiyut T."/>
            <person name="Ogas R."/>
            <person name="Tomko P."/>
            <person name="Gavelis G."/>
            <person name="Widhalm J.R."/>
            <person name="Wisecaver J.H."/>
        </authorList>
    </citation>
    <scope>NUCLEOTIDE SEQUENCE</scope>
    <source>
        <strain evidence="1">ECLA1</strain>
    </source>
</reference>
<comment type="caution">
    <text evidence="1">The sequence shown here is derived from an EMBL/GenBank/DDBJ whole genome shotgun (WGS) entry which is preliminary data.</text>
</comment>
<dbReference type="AlphaFoldDB" id="A0AAE0Z2R3"/>
<sequence length="211" mass="23843">MHALKPSDIKKDEQQTGVELLKHTDRHAEALCLIKPDDSLTSHPLSPRLVADISPERANILLFMGSRRLIWTSSVKSFMIYFEFIAAISKFYTSSTTENLCTSTNLHELSLIGFIGFTKKRNTRTAKPYAYLCSIESRKLPNLWEASHRVGRGLRLFYHDWDSPAELGAVCASQRPSHQRLDGSSQQSWRVNTLLPVRGSNIVLARCLNSV</sequence>
<dbReference type="EMBL" id="JAWDGP010004872">
    <property type="protein sequence ID" value="KAK3761600.1"/>
    <property type="molecule type" value="Genomic_DNA"/>
</dbReference>
<evidence type="ECO:0000313" key="1">
    <source>
        <dbReference type="EMBL" id="KAK3761600.1"/>
    </source>
</evidence>
<name>A0AAE0Z2R3_9GAST</name>
<keyword evidence="2" id="KW-1185">Reference proteome</keyword>